<comment type="caution">
    <text evidence="3">The sequence shown here is derived from an EMBL/GenBank/DDBJ whole genome shotgun (WGS) entry which is preliminary data.</text>
</comment>
<keyword evidence="4" id="KW-1185">Reference proteome</keyword>
<accession>A0ABV8ZXJ2</accession>
<gene>
    <name evidence="3" type="ORF">ACFO0R_20590</name>
</gene>
<feature type="region of interest" description="Disordered" evidence="1">
    <location>
        <begin position="1"/>
        <end position="35"/>
    </location>
</feature>
<reference evidence="4" key="1">
    <citation type="journal article" date="2019" name="Int. J. Syst. Evol. Microbiol.">
        <title>The Global Catalogue of Microorganisms (GCM) 10K type strain sequencing project: providing services to taxonomists for standard genome sequencing and annotation.</title>
        <authorList>
            <consortium name="The Broad Institute Genomics Platform"/>
            <consortium name="The Broad Institute Genome Sequencing Center for Infectious Disease"/>
            <person name="Wu L."/>
            <person name="Ma J."/>
        </authorList>
    </citation>
    <scope>NUCLEOTIDE SEQUENCE [LARGE SCALE GENOMIC DNA]</scope>
    <source>
        <strain evidence="4">CGMCC 4.7608</strain>
    </source>
</reference>
<dbReference type="Pfam" id="PF18433">
    <property type="entry name" value="DUF5610"/>
    <property type="match status" value="1"/>
</dbReference>
<name>A0ABV8ZXJ2_9NEIS</name>
<feature type="compositionally biased region" description="Low complexity" evidence="1">
    <location>
        <begin position="86"/>
        <end position="106"/>
    </location>
</feature>
<evidence type="ECO:0000259" key="2">
    <source>
        <dbReference type="Pfam" id="PF18433"/>
    </source>
</evidence>
<dbReference type="RefSeq" id="WP_231461301.1">
    <property type="nucleotide sequence ID" value="NZ_JAJOHW010000027.1"/>
</dbReference>
<dbReference type="Proteomes" id="UP001595999">
    <property type="component" value="Unassembled WGS sequence"/>
</dbReference>
<feature type="region of interest" description="Disordered" evidence="1">
    <location>
        <begin position="204"/>
        <end position="231"/>
    </location>
</feature>
<sequence>MSVNSVNNPSVGSQLGVSAQQSQTSTSSSQNVSSTVTARNQLNAQLVANLDVSTNTDGKSLSLLYRTAIDSINQILADQLNGGAGAQATSDGQSAQTAQSAQGAQQTPNILQQKMSEDNSPEGTSQRILSGALSFFSTYAKQHPEMSQEEQAKNFVDIVRGGFEKGYAEAVNVLNGLKVFNGSIADEVKKTRDLVNKGFDDFVASMTPKPQGSDSAATGASASTSTSTSSS</sequence>
<dbReference type="EMBL" id="JBHSEK010000019">
    <property type="protein sequence ID" value="MFC4492019.1"/>
    <property type="molecule type" value="Genomic_DNA"/>
</dbReference>
<protein>
    <submittedName>
        <fullName evidence="3">DUF5610 domain-containing protein</fullName>
    </submittedName>
</protein>
<feature type="domain" description="DUF5610" evidence="2">
    <location>
        <begin position="59"/>
        <end position="202"/>
    </location>
</feature>
<feature type="compositionally biased region" description="Low complexity" evidence="1">
    <location>
        <begin position="212"/>
        <end position="231"/>
    </location>
</feature>
<proteinExistence type="predicted"/>
<evidence type="ECO:0000256" key="1">
    <source>
        <dbReference type="SAM" id="MobiDB-lite"/>
    </source>
</evidence>
<evidence type="ECO:0000313" key="4">
    <source>
        <dbReference type="Proteomes" id="UP001595999"/>
    </source>
</evidence>
<organism evidence="3 4">
    <name type="scientific">Chromobacterium aquaticum</name>
    <dbReference type="NCBI Taxonomy" id="467180"/>
    <lineage>
        <taxon>Bacteria</taxon>
        <taxon>Pseudomonadati</taxon>
        <taxon>Pseudomonadota</taxon>
        <taxon>Betaproteobacteria</taxon>
        <taxon>Neisseriales</taxon>
        <taxon>Chromobacteriaceae</taxon>
        <taxon>Chromobacterium</taxon>
    </lineage>
</organism>
<dbReference type="Gene3D" id="1.10.132.90">
    <property type="match status" value="1"/>
</dbReference>
<dbReference type="InterPro" id="IPR041651">
    <property type="entry name" value="DUF5610"/>
</dbReference>
<feature type="region of interest" description="Disordered" evidence="1">
    <location>
        <begin position="83"/>
        <end position="106"/>
    </location>
</feature>
<evidence type="ECO:0000313" key="3">
    <source>
        <dbReference type="EMBL" id="MFC4492019.1"/>
    </source>
</evidence>